<keyword evidence="3" id="KW-1185">Reference proteome</keyword>
<comment type="caution">
    <text evidence="2">The sequence shown here is derived from an EMBL/GenBank/DDBJ whole genome shotgun (WGS) entry which is preliminary data.</text>
</comment>
<accession>A0ABU9D0P8</accession>
<evidence type="ECO:0000256" key="1">
    <source>
        <dbReference type="SAM" id="MobiDB-lite"/>
    </source>
</evidence>
<name>A0ABU9D0P8_9NOCA</name>
<organism evidence="2 3">
    <name type="scientific">Rhodococcus navarretei</name>
    <dbReference type="NCBI Taxonomy" id="3128981"/>
    <lineage>
        <taxon>Bacteria</taxon>
        <taxon>Bacillati</taxon>
        <taxon>Actinomycetota</taxon>
        <taxon>Actinomycetes</taxon>
        <taxon>Mycobacteriales</taxon>
        <taxon>Nocardiaceae</taxon>
        <taxon>Rhodococcus</taxon>
    </lineage>
</organism>
<sequence>MRLVPAYTPDSDYIDRQIDAELTAEHPTSRQSNLAETECSDIDKAAS</sequence>
<dbReference type="EMBL" id="JBBPCN010000001">
    <property type="protein sequence ID" value="MEK8073178.1"/>
    <property type="molecule type" value="Genomic_DNA"/>
</dbReference>
<evidence type="ECO:0008006" key="4">
    <source>
        <dbReference type="Google" id="ProtNLM"/>
    </source>
</evidence>
<protein>
    <recommendedName>
        <fullName evidence="4">Transposase</fullName>
    </recommendedName>
</protein>
<dbReference type="RefSeq" id="WP_155289416.1">
    <property type="nucleotide sequence ID" value="NZ_JBBPCN010000001.1"/>
</dbReference>
<reference evidence="2 3" key="1">
    <citation type="submission" date="2024-03" db="EMBL/GenBank/DDBJ databases">
        <title>Rhodococcus navarretei sp. nov. and Pseudarthrobacter quantumdoti sp. nov., two new species with the ability to biosynthesize Quantum Dots isolated from soil samples at Union Glacier, Antarctica.</title>
        <authorList>
            <person name="Vargas M."/>
        </authorList>
    </citation>
    <scope>NUCLEOTIDE SEQUENCE [LARGE SCALE GENOMIC DNA]</scope>
    <source>
        <strain evidence="2 3">EXRC-4A-4</strain>
    </source>
</reference>
<gene>
    <name evidence="2" type="ORF">AABD04_20230</name>
</gene>
<proteinExistence type="predicted"/>
<dbReference type="Proteomes" id="UP001456513">
    <property type="component" value="Unassembled WGS sequence"/>
</dbReference>
<feature type="region of interest" description="Disordered" evidence="1">
    <location>
        <begin position="23"/>
        <end position="47"/>
    </location>
</feature>
<evidence type="ECO:0000313" key="3">
    <source>
        <dbReference type="Proteomes" id="UP001456513"/>
    </source>
</evidence>
<evidence type="ECO:0000313" key="2">
    <source>
        <dbReference type="EMBL" id="MEK8073178.1"/>
    </source>
</evidence>